<accession>A0A081QBC9</accession>
<evidence type="ECO:0000313" key="1">
    <source>
        <dbReference type="EMBL" id="KEQ40252.1"/>
    </source>
</evidence>
<dbReference type="OrthoDB" id="2206886at2"/>
<proteinExistence type="predicted"/>
<dbReference type="EMBL" id="JPFW01000008">
    <property type="protein sequence ID" value="KEQ40252.1"/>
    <property type="molecule type" value="Genomic_DNA"/>
</dbReference>
<gene>
    <name evidence="1" type="ORF">SK642_1510</name>
</gene>
<name>A0A081QBC9_STRMT</name>
<comment type="caution">
    <text evidence="1">The sequence shown here is derived from an EMBL/GenBank/DDBJ whole genome shotgun (WGS) entry which is preliminary data.</text>
</comment>
<reference evidence="1 2" key="1">
    <citation type="submission" date="2014-05" db="EMBL/GenBank/DDBJ databases">
        <authorList>
            <person name="Daugherty S.C."/>
            <person name="Tallon L.J."/>
            <person name="Sadzewicz L."/>
            <person name="Kilian M."/>
            <person name="Tettelin H."/>
        </authorList>
    </citation>
    <scope>NUCLEOTIDE SEQUENCE [LARGE SCALE GENOMIC DNA]</scope>
    <source>
        <strain evidence="1 2">SK642</strain>
    </source>
</reference>
<organism evidence="1 2">
    <name type="scientific">Streptococcus mitis</name>
    <dbReference type="NCBI Taxonomy" id="28037"/>
    <lineage>
        <taxon>Bacteria</taxon>
        <taxon>Bacillati</taxon>
        <taxon>Bacillota</taxon>
        <taxon>Bacilli</taxon>
        <taxon>Lactobacillales</taxon>
        <taxon>Streptococcaceae</taxon>
        <taxon>Streptococcus</taxon>
        <taxon>Streptococcus mitis group</taxon>
    </lineage>
</organism>
<dbReference type="Proteomes" id="UP000028030">
    <property type="component" value="Unassembled WGS sequence"/>
</dbReference>
<dbReference type="AlphaFoldDB" id="A0A081QBC9"/>
<sequence length="425" mass="50019">MFVIAKKTDEKVPKIKEIFQKLEKPLTVFYVDCFDNLDRLEQGELTALTYFLMKEEGQPLFFNNLPLPPYWEITTDGLEGYVYDQGKKKAGIQFRQPQSERTVARVYWYDEEEKCIWIDYYSAYGWKVCRELLDEEEKSVLRTIYNSEGRELLVEWLQQDKIAYFDSQKNPTIYPNRHSFLLKVLEEIVEREDTLILGEEILSLLPSSKKDNYYYLADDITEADKIADRVNQVLVMSPRVSDVSPYTHLYGFALDKPVPVRPQAIIVTNSEWIEGLEQLLIQFPEIDFHVGAVTEMGSRITNLSIYPNIHIYPGMTYQLFQELLDRSSFYFDIQYDIEIFASSLRAVEKGVLLYTLNHLTHHEEYKQLETCYDTIESLIQNVRQVLENSDKYHQLARNQAQILGVASIEDYRSLFDRWERKNDGL</sequence>
<evidence type="ECO:0000313" key="2">
    <source>
        <dbReference type="Proteomes" id="UP000028030"/>
    </source>
</evidence>
<dbReference type="RefSeq" id="WP_033684191.1">
    <property type="nucleotide sequence ID" value="NZ_JPFW01000008.1"/>
</dbReference>
<evidence type="ECO:0008006" key="3">
    <source>
        <dbReference type="Google" id="ProtNLM"/>
    </source>
</evidence>
<dbReference type="PATRIC" id="fig|28037.97.peg.1448"/>
<protein>
    <recommendedName>
        <fullName evidence="3">Accessory Sec system glycosyltransferase GtfB</fullName>
    </recommendedName>
</protein>